<keyword evidence="1" id="KW-0812">Transmembrane</keyword>
<comment type="caution">
    <text evidence="2">The sequence shown here is derived from an EMBL/GenBank/DDBJ whole genome shotgun (WGS) entry which is preliminary data.</text>
</comment>
<proteinExistence type="predicted"/>
<reference evidence="2 3" key="1">
    <citation type="journal article" date="2020" name="IScience">
        <title>Genome Sequencing of the Endangered Kingdonia uniflora (Circaeasteraceae, Ranunculales) Reveals Potential Mechanisms of Evolutionary Specialization.</title>
        <authorList>
            <person name="Sun Y."/>
            <person name="Deng T."/>
            <person name="Zhang A."/>
            <person name="Moore M.J."/>
            <person name="Landis J.B."/>
            <person name="Lin N."/>
            <person name="Zhang H."/>
            <person name="Zhang X."/>
            <person name="Huang J."/>
            <person name="Zhang X."/>
            <person name="Sun H."/>
            <person name="Wang H."/>
        </authorList>
    </citation>
    <scope>NUCLEOTIDE SEQUENCE [LARGE SCALE GENOMIC DNA]</scope>
    <source>
        <strain evidence="2">TB1705</strain>
        <tissue evidence="2">Leaf</tissue>
    </source>
</reference>
<dbReference type="AlphaFoldDB" id="A0A7J7LSX6"/>
<feature type="non-terminal residue" evidence="2">
    <location>
        <position position="64"/>
    </location>
</feature>
<evidence type="ECO:0000313" key="2">
    <source>
        <dbReference type="EMBL" id="KAF6145763.1"/>
    </source>
</evidence>
<evidence type="ECO:0000313" key="3">
    <source>
        <dbReference type="Proteomes" id="UP000541444"/>
    </source>
</evidence>
<gene>
    <name evidence="2" type="ORF">GIB67_016212</name>
</gene>
<dbReference type="EMBL" id="JACGCM010002030">
    <property type="protein sequence ID" value="KAF6145763.1"/>
    <property type="molecule type" value="Genomic_DNA"/>
</dbReference>
<sequence length="64" mass="7233">IISYSRGSRRTSRISNSSFLTRLQRLLLVSRGLMVSSRMLSCLLLFNVELPSTISCWLILIESG</sequence>
<dbReference type="Proteomes" id="UP000541444">
    <property type="component" value="Unassembled WGS sequence"/>
</dbReference>
<keyword evidence="1" id="KW-1133">Transmembrane helix</keyword>
<name>A0A7J7LSX6_9MAGN</name>
<evidence type="ECO:0000256" key="1">
    <source>
        <dbReference type="SAM" id="Phobius"/>
    </source>
</evidence>
<accession>A0A7J7LSX6</accession>
<feature type="transmembrane region" description="Helical" evidence="1">
    <location>
        <begin position="40"/>
        <end position="61"/>
    </location>
</feature>
<keyword evidence="1" id="KW-0472">Membrane</keyword>
<organism evidence="2 3">
    <name type="scientific">Kingdonia uniflora</name>
    <dbReference type="NCBI Taxonomy" id="39325"/>
    <lineage>
        <taxon>Eukaryota</taxon>
        <taxon>Viridiplantae</taxon>
        <taxon>Streptophyta</taxon>
        <taxon>Embryophyta</taxon>
        <taxon>Tracheophyta</taxon>
        <taxon>Spermatophyta</taxon>
        <taxon>Magnoliopsida</taxon>
        <taxon>Ranunculales</taxon>
        <taxon>Circaeasteraceae</taxon>
        <taxon>Kingdonia</taxon>
    </lineage>
</organism>
<keyword evidence="3" id="KW-1185">Reference proteome</keyword>
<protein>
    <submittedName>
        <fullName evidence="2">Uncharacterized protein</fullName>
    </submittedName>
</protein>